<evidence type="ECO:0000313" key="2">
    <source>
        <dbReference type="EMBL" id="CBH10229.1"/>
    </source>
</evidence>
<proteinExistence type="predicted"/>
<dbReference type="KEGG" id="tbg:TbgDal_III5710"/>
<accession>C9ZLM0</accession>
<feature type="chain" id="PRO_5003004684" description="T. brucei spp.-specific protein" evidence="1">
    <location>
        <begin position="23"/>
        <end position="108"/>
    </location>
</feature>
<evidence type="ECO:0000256" key="1">
    <source>
        <dbReference type="SAM" id="SignalP"/>
    </source>
</evidence>
<organism evidence="2 3">
    <name type="scientific">Trypanosoma brucei gambiense (strain MHOM/CI/86/DAL972)</name>
    <dbReference type="NCBI Taxonomy" id="679716"/>
    <lineage>
        <taxon>Eukaryota</taxon>
        <taxon>Discoba</taxon>
        <taxon>Euglenozoa</taxon>
        <taxon>Kinetoplastea</taxon>
        <taxon>Metakinetoplastina</taxon>
        <taxon>Trypanosomatida</taxon>
        <taxon>Trypanosomatidae</taxon>
        <taxon>Trypanosoma</taxon>
    </lineage>
</organism>
<reference evidence="3" key="1">
    <citation type="journal article" date="2010" name="PLoS Negl. Trop. Dis.">
        <title>The genome sequence of Trypanosoma brucei gambiense, causative agent of chronic human african trypanosomiasis.</title>
        <authorList>
            <person name="Jackson A.P."/>
            <person name="Sanders M."/>
            <person name="Berry A."/>
            <person name="McQuillan J."/>
            <person name="Aslett M.A."/>
            <person name="Quail M.A."/>
            <person name="Chukualim B."/>
            <person name="Capewell P."/>
            <person name="MacLeod A."/>
            <person name="Melville S.E."/>
            <person name="Gibson W."/>
            <person name="Barry J.D."/>
            <person name="Berriman M."/>
            <person name="Hertz-Fowler C."/>
        </authorList>
    </citation>
    <scope>NUCLEOTIDE SEQUENCE [LARGE SCALE GENOMIC DNA]</scope>
    <source>
        <strain evidence="3">MHOM/CI/86/DAL972</strain>
    </source>
</reference>
<dbReference type="RefSeq" id="XP_011772519.1">
    <property type="nucleotide sequence ID" value="XM_011774217.1"/>
</dbReference>
<feature type="signal peptide" evidence="1">
    <location>
        <begin position="1"/>
        <end position="22"/>
    </location>
</feature>
<name>C9ZLM0_TRYB9</name>
<keyword evidence="1" id="KW-0732">Signal</keyword>
<dbReference type="EMBL" id="FN554966">
    <property type="protein sequence ID" value="CBH10229.1"/>
    <property type="molecule type" value="Genomic_DNA"/>
</dbReference>
<gene>
    <name evidence="2" type="ORF">TbgDal_III5710</name>
</gene>
<sequence length="108" mass="12806">MGGADLIASFLFSFFIFSLLEADALSACEQQRHRVNVNCIKLCANQKCKAKKKKEGGYKIKISEGKTFYYYYYYHFYHYCNGIEERTNGQNHNIFFPLIFHFILRYID</sequence>
<dbReference type="AlphaFoldDB" id="C9ZLM0"/>
<evidence type="ECO:0008006" key="4">
    <source>
        <dbReference type="Google" id="ProtNLM"/>
    </source>
</evidence>
<dbReference type="Proteomes" id="UP000002316">
    <property type="component" value="Chromosome 3"/>
</dbReference>
<protein>
    <recommendedName>
        <fullName evidence="4">T. brucei spp.-specific protein</fullName>
    </recommendedName>
</protein>
<dbReference type="GeneID" id="23859383"/>
<evidence type="ECO:0000313" key="3">
    <source>
        <dbReference type="Proteomes" id="UP000002316"/>
    </source>
</evidence>